<feature type="region of interest" description="Disordered" evidence="3">
    <location>
        <begin position="132"/>
        <end position="236"/>
    </location>
</feature>
<dbReference type="InterPro" id="IPR011257">
    <property type="entry name" value="DNA_glycosylase"/>
</dbReference>
<accession>A0A9P8MS38</accession>
<name>A0A9P8MS38_9HYPO</name>
<proteinExistence type="predicted"/>
<organism evidence="4 5">
    <name type="scientific">Hirsutella rhossiliensis</name>
    <dbReference type="NCBI Taxonomy" id="111463"/>
    <lineage>
        <taxon>Eukaryota</taxon>
        <taxon>Fungi</taxon>
        <taxon>Dikarya</taxon>
        <taxon>Ascomycota</taxon>
        <taxon>Pezizomycotina</taxon>
        <taxon>Sordariomycetes</taxon>
        <taxon>Hypocreomycetidae</taxon>
        <taxon>Hypocreales</taxon>
        <taxon>Ophiocordycipitaceae</taxon>
        <taxon>Hirsutella</taxon>
    </lineage>
</organism>
<feature type="compositionally biased region" description="Polar residues" evidence="3">
    <location>
        <begin position="195"/>
        <end position="226"/>
    </location>
</feature>
<dbReference type="GeneID" id="68357205"/>
<evidence type="ECO:0000313" key="5">
    <source>
        <dbReference type="Proteomes" id="UP000824596"/>
    </source>
</evidence>
<dbReference type="PANTHER" id="PTHR15074:SF0">
    <property type="entry name" value="METHYL-CPG-BINDING DOMAIN PROTEIN 4-LIKE PROTEIN"/>
    <property type="match status" value="1"/>
</dbReference>
<sequence>MTASFGEDVLCVFDVWEDSRDFLCDVIQSRTAPRLETQRLLHQSLSAGAEDWHALIDCATSIHQSRPFQLHGLDGQDVLTSLWLILSGLSNGNAVPAEEPWQETDSLIALAQKLERDASALLSSASAHYAHNGDIKPQSVQPKKRQQSAGATSHYWDHARRKLGAGGSMRGSPESSSSQPQSTSPQQAEERTSRNFHSSSQGLALWPSRSTSSPYFSAQSPSQGKSSPKRPPPGTVPCVPFPPLPCLHFGIIQEEVAHEPFWLLIAVTFLIKTSGQLAIPAFRRVKERFPTPWQLADPANAQELSDMIRHLGLVVVRVAYIQKYATVYLGNPPRPDVRYRVRNYDKRDVAPSLVADDVEDPEAWEIGHMTRGKYTLDSWRIFCRDQLLGRAQDWNGKGREPEFQPEWMRVMPQDKELRAFLRWMWMREGWEWDPATGERTVLREEMRRAVDQGRVEYDDAGGLRILDEPPKPPRMPG</sequence>
<gene>
    <name evidence="4" type="ORF">HRG_08076</name>
</gene>
<dbReference type="OrthoDB" id="10265068at2759"/>
<comment type="subcellular location">
    <subcellularLocation>
        <location evidence="1">Nucleus</location>
    </subcellularLocation>
</comment>
<dbReference type="RefSeq" id="XP_044718436.1">
    <property type="nucleotide sequence ID" value="XM_044866547.1"/>
</dbReference>
<dbReference type="PANTHER" id="PTHR15074">
    <property type="entry name" value="METHYL-CPG-BINDING PROTEIN"/>
    <property type="match status" value="1"/>
</dbReference>
<dbReference type="GO" id="GO:0005634">
    <property type="term" value="C:nucleus"/>
    <property type="evidence" value="ECO:0007669"/>
    <property type="project" value="UniProtKB-SubCell"/>
</dbReference>
<reference evidence="4" key="1">
    <citation type="submission" date="2021-09" db="EMBL/GenBank/DDBJ databases">
        <title>A high-quality genome of the endoparasitic fungus Hirsutella rhossiliensis with a comparison of Hirsutella genomes reveals transposable elements contributing to genome size variation.</title>
        <authorList>
            <person name="Lin R."/>
            <person name="Jiao Y."/>
            <person name="Sun X."/>
            <person name="Ling J."/>
            <person name="Xie B."/>
            <person name="Cheng X."/>
        </authorList>
    </citation>
    <scope>NUCLEOTIDE SEQUENCE</scope>
    <source>
        <strain evidence="4">HR02</strain>
    </source>
</reference>
<comment type="caution">
    <text evidence="4">The sequence shown here is derived from an EMBL/GenBank/DDBJ whole genome shotgun (WGS) entry which is preliminary data.</text>
</comment>
<protein>
    <submittedName>
        <fullName evidence="4">Methyl-CpG-binding domain-containing protein 4</fullName>
    </submittedName>
</protein>
<dbReference type="EMBL" id="JAIZPD010000009">
    <property type="protein sequence ID" value="KAH0960923.1"/>
    <property type="molecule type" value="Genomic_DNA"/>
</dbReference>
<dbReference type="InterPro" id="IPR045138">
    <property type="entry name" value="MeCP2/MBD4"/>
</dbReference>
<dbReference type="GO" id="GO:0006281">
    <property type="term" value="P:DNA repair"/>
    <property type="evidence" value="ECO:0007669"/>
    <property type="project" value="InterPro"/>
</dbReference>
<dbReference type="AlphaFoldDB" id="A0A9P8MS38"/>
<dbReference type="Gene3D" id="1.10.340.30">
    <property type="entry name" value="Hypothetical protein, domain 2"/>
    <property type="match status" value="1"/>
</dbReference>
<evidence type="ECO:0000256" key="3">
    <source>
        <dbReference type="SAM" id="MobiDB-lite"/>
    </source>
</evidence>
<feature type="compositionally biased region" description="Low complexity" evidence="3">
    <location>
        <begin position="172"/>
        <end position="187"/>
    </location>
</feature>
<dbReference type="GO" id="GO:0003824">
    <property type="term" value="F:catalytic activity"/>
    <property type="evidence" value="ECO:0007669"/>
    <property type="project" value="InterPro"/>
</dbReference>
<dbReference type="GO" id="GO:0003677">
    <property type="term" value="F:DNA binding"/>
    <property type="evidence" value="ECO:0007669"/>
    <property type="project" value="InterPro"/>
</dbReference>
<evidence type="ECO:0000313" key="4">
    <source>
        <dbReference type="EMBL" id="KAH0960923.1"/>
    </source>
</evidence>
<keyword evidence="2" id="KW-0539">Nucleus</keyword>
<evidence type="ECO:0000256" key="2">
    <source>
        <dbReference type="ARBA" id="ARBA00023242"/>
    </source>
</evidence>
<dbReference type="SUPFAM" id="SSF48150">
    <property type="entry name" value="DNA-glycosylase"/>
    <property type="match status" value="1"/>
</dbReference>
<keyword evidence="5" id="KW-1185">Reference proteome</keyword>
<dbReference type="Proteomes" id="UP000824596">
    <property type="component" value="Unassembled WGS sequence"/>
</dbReference>
<evidence type="ECO:0000256" key="1">
    <source>
        <dbReference type="ARBA" id="ARBA00004123"/>
    </source>
</evidence>